<name>A0A072TL77_MEDTR</name>
<evidence type="ECO:0000313" key="2">
    <source>
        <dbReference type="EMBL" id="KEH18182.1"/>
    </source>
</evidence>
<dbReference type="HOGENOM" id="CLU_3090321_0_0_1"/>
<dbReference type="EMBL" id="CM001224">
    <property type="protein sequence ID" value="KEH18182.1"/>
    <property type="molecule type" value="Genomic_DNA"/>
</dbReference>
<gene>
    <name evidence="2" type="ordered locus">MTR_8g012940</name>
</gene>
<keyword evidence="1" id="KW-1133">Transmembrane helix</keyword>
<proteinExistence type="predicted"/>
<reference evidence="3" key="3">
    <citation type="submission" date="2015-04" db="UniProtKB">
        <authorList>
            <consortium name="EnsemblPlants"/>
        </authorList>
    </citation>
    <scope>IDENTIFICATION</scope>
    <source>
        <strain evidence="3">cv. Jemalong A17</strain>
    </source>
</reference>
<keyword evidence="1" id="KW-0472">Membrane</keyword>
<keyword evidence="1 2" id="KW-0812">Transmembrane</keyword>
<evidence type="ECO:0000313" key="3">
    <source>
        <dbReference type="EnsemblPlants" id="KEH18182"/>
    </source>
</evidence>
<accession>A0A072TL77</accession>
<evidence type="ECO:0000313" key="4">
    <source>
        <dbReference type="Proteomes" id="UP000002051"/>
    </source>
</evidence>
<dbReference type="EnsemblPlants" id="KEH18182">
    <property type="protein sequence ID" value="KEH18182"/>
    <property type="gene ID" value="MTR_8g012940"/>
</dbReference>
<reference evidence="2 4" key="2">
    <citation type="journal article" date="2014" name="BMC Genomics">
        <title>An improved genome release (version Mt4.0) for the model legume Medicago truncatula.</title>
        <authorList>
            <person name="Tang H."/>
            <person name="Krishnakumar V."/>
            <person name="Bidwell S."/>
            <person name="Rosen B."/>
            <person name="Chan A."/>
            <person name="Zhou S."/>
            <person name="Gentzbittel L."/>
            <person name="Childs K.L."/>
            <person name="Yandell M."/>
            <person name="Gundlach H."/>
            <person name="Mayer K.F."/>
            <person name="Schwartz D.C."/>
            <person name="Town C.D."/>
        </authorList>
    </citation>
    <scope>GENOME REANNOTATION</scope>
    <source>
        <strain evidence="2">A17</strain>
        <strain evidence="3 4">cv. Jemalong A17</strain>
    </source>
</reference>
<organism evidence="2 4">
    <name type="scientific">Medicago truncatula</name>
    <name type="common">Barrel medic</name>
    <name type="synonym">Medicago tribuloides</name>
    <dbReference type="NCBI Taxonomy" id="3880"/>
    <lineage>
        <taxon>Eukaryota</taxon>
        <taxon>Viridiplantae</taxon>
        <taxon>Streptophyta</taxon>
        <taxon>Embryophyta</taxon>
        <taxon>Tracheophyta</taxon>
        <taxon>Spermatophyta</taxon>
        <taxon>Magnoliopsida</taxon>
        <taxon>eudicotyledons</taxon>
        <taxon>Gunneridae</taxon>
        <taxon>Pentapetalae</taxon>
        <taxon>rosids</taxon>
        <taxon>fabids</taxon>
        <taxon>Fabales</taxon>
        <taxon>Fabaceae</taxon>
        <taxon>Papilionoideae</taxon>
        <taxon>50 kb inversion clade</taxon>
        <taxon>NPAAA clade</taxon>
        <taxon>Hologalegina</taxon>
        <taxon>IRL clade</taxon>
        <taxon>Trifolieae</taxon>
        <taxon>Medicago</taxon>
    </lineage>
</organism>
<evidence type="ECO:0000256" key="1">
    <source>
        <dbReference type="SAM" id="Phobius"/>
    </source>
</evidence>
<feature type="transmembrane region" description="Helical" evidence="1">
    <location>
        <begin position="12"/>
        <end position="37"/>
    </location>
</feature>
<dbReference type="Proteomes" id="UP000002051">
    <property type="component" value="Chromosome 8"/>
</dbReference>
<sequence>MNKRDGNPSSEHILAMITNLMMMIDWYGIVTALQFTVMSANKGKVMWQGNQN</sequence>
<dbReference type="AlphaFoldDB" id="A0A072TL77"/>
<protein>
    <submittedName>
        <fullName evidence="2">Transmembrane protein, putative</fullName>
    </submittedName>
</protein>
<reference evidence="2 4" key="1">
    <citation type="journal article" date="2011" name="Nature">
        <title>The Medicago genome provides insight into the evolution of rhizobial symbioses.</title>
        <authorList>
            <person name="Young N.D."/>
            <person name="Debelle F."/>
            <person name="Oldroyd G.E."/>
            <person name="Geurts R."/>
            <person name="Cannon S.B."/>
            <person name="Udvardi M.K."/>
            <person name="Benedito V.A."/>
            <person name="Mayer K.F."/>
            <person name="Gouzy J."/>
            <person name="Schoof H."/>
            <person name="Van de Peer Y."/>
            <person name="Proost S."/>
            <person name="Cook D.R."/>
            <person name="Meyers B.C."/>
            <person name="Spannagl M."/>
            <person name="Cheung F."/>
            <person name="De Mita S."/>
            <person name="Krishnakumar V."/>
            <person name="Gundlach H."/>
            <person name="Zhou S."/>
            <person name="Mudge J."/>
            <person name="Bharti A.K."/>
            <person name="Murray J.D."/>
            <person name="Naoumkina M.A."/>
            <person name="Rosen B."/>
            <person name="Silverstein K.A."/>
            <person name="Tang H."/>
            <person name="Rombauts S."/>
            <person name="Zhao P.X."/>
            <person name="Zhou P."/>
            <person name="Barbe V."/>
            <person name="Bardou P."/>
            <person name="Bechner M."/>
            <person name="Bellec A."/>
            <person name="Berger A."/>
            <person name="Berges H."/>
            <person name="Bidwell S."/>
            <person name="Bisseling T."/>
            <person name="Choisne N."/>
            <person name="Couloux A."/>
            <person name="Denny R."/>
            <person name="Deshpande S."/>
            <person name="Dai X."/>
            <person name="Doyle J.J."/>
            <person name="Dudez A.M."/>
            <person name="Farmer A.D."/>
            <person name="Fouteau S."/>
            <person name="Franken C."/>
            <person name="Gibelin C."/>
            <person name="Gish J."/>
            <person name="Goldstein S."/>
            <person name="Gonzalez A.J."/>
            <person name="Green P.J."/>
            <person name="Hallab A."/>
            <person name="Hartog M."/>
            <person name="Hua A."/>
            <person name="Humphray S.J."/>
            <person name="Jeong D.H."/>
            <person name="Jing Y."/>
            <person name="Jocker A."/>
            <person name="Kenton S.M."/>
            <person name="Kim D.J."/>
            <person name="Klee K."/>
            <person name="Lai H."/>
            <person name="Lang C."/>
            <person name="Lin S."/>
            <person name="Macmil S.L."/>
            <person name="Magdelenat G."/>
            <person name="Matthews L."/>
            <person name="McCorrison J."/>
            <person name="Monaghan E.L."/>
            <person name="Mun J.H."/>
            <person name="Najar F.Z."/>
            <person name="Nicholson C."/>
            <person name="Noirot C."/>
            <person name="O'Bleness M."/>
            <person name="Paule C.R."/>
            <person name="Poulain J."/>
            <person name="Prion F."/>
            <person name="Qin B."/>
            <person name="Qu C."/>
            <person name="Retzel E.F."/>
            <person name="Riddle C."/>
            <person name="Sallet E."/>
            <person name="Samain S."/>
            <person name="Samson N."/>
            <person name="Sanders I."/>
            <person name="Saurat O."/>
            <person name="Scarpelli C."/>
            <person name="Schiex T."/>
            <person name="Segurens B."/>
            <person name="Severin A.J."/>
            <person name="Sherrier D.J."/>
            <person name="Shi R."/>
            <person name="Sims S."/>
            <person name="Singer S.R."/>
            <person name="Sinharoy S."/>
            <person name="Sterck L."/>
            <person name="Viollet A."/>
            <person name="Wang B.B."/>
            <person name="Wang K."/>
            <person name="Wang M."/>
            <person name="Wang X."/>
            <person name="Warfsmann J."/>
            <person name="Weissenbach J."/>
            <person name="White D.D."/>
            <person name="White J.D."/>
            <person name="Wiley G.B."/>
            <person name="Wincker P."/>
            <person name="Xing Y."/>
            <person name="Yang L."/>
            <person name="Yao Z."/>
            <person name="Ying F."/>
            <person name="Zhai J."/>
            <person name="Zhou L."/>
            <person name="Zuber A."/>
            <person name="Denarie J."/>
            <person name="Dixon R.A."/>
            <person name="May G.D."/>
            <person name="Schwartz D.C."/>
            <person name="Rogers J."/>
            <person name="Quetier F."/>
            <person name="Town C.D."/>
            <person name="Roe B.A."/>
        </authorList>
    </citation>
    <scope>NUCLEOTIDE SEQUENCE [LARGE SCALE GENOMIC DNA]</scope>
    <source>
        <strain evidence="2">A17</strain>
        <strain evidence="3 4">cv. Jemalong A17</strain>
    </source>
</reference>
<keyword evidence="4" id="KW-1185">Reference proteome</keyword>